<feature type="coiled-coil region" evidence="1">
    <location>
        <begin position="44"/>
        <end position="78"/>
    </location>
</feature>
<organism evidence="2 3">
    <name type="scientific">Gallintestinimicrobium propionicum</name>
    <dbReference type="NCBI Taxonomy" id="2981770"/>
    <lineage>
        <taxon>Bacteria</taxon>
        <taxon>Bacillati</taxon>
        <taxon>Bacillota</taxon>
        <taxon>Clostridia</taxon>
        <taxon>Lachnospirales</taxon>
        <taxon>Lachnospiraceae</taxon>
        <taxon>Gallintestinimicrobium</taxon>
    </lineage>
</organism>
<gene>
    <name evidence="2" type="ORF">LKD45_09815</name>
</gene>
<evidence type="ECO:0000256" key="1">
    <source>
        <dbReference type="SAM" id="Coils"/>
    </source>
</evidence>
<dbReference type="AlphaFoldDB" id="A0AAE3DNW7"/>
<sequence length="129" mass="15237">METGKAIFWQKCISRQPEKNDKEVNQMYEVQKELYVYLDSLEDLKHYAEKKKRIDAEIEKAEEEHAREAALYAQKKKEDALRNAEMMGVIFGAEMEAYLLARDFAEEIKEDPWLYCALTDVDPWLVNIL</sequence>
<evidence type="ECO:0000313" key="3">
    <source>
        <dbReference type="Proteomes" id="UP001199355"/>
    </source>
</evidence>
<dbReference type="EMBL" id="JAJEQF010000024">
    <property type="protein sequence ID" value="MCC2167986.1"/>
    <property type="molecule type" value="Genomic_DNA"/>
</dbReference>
<protein>
    <submittedName>
        <fullName evidence="2">Uncharacterized protein</fullName>
    </submittedName>
</protein>
<keyword evidence="3" id="KW-1185">Reference proteome</keyword>
<evidence type="ECO:0000313" key="2">
    <source>
        <dbReference type="EMBL" id="MCC2167986.1"/>
    </source>
</evidence>
<dbReference type="Proteomes" id="UP001199355">
    <property type="component" value="Unassembled WGS sequence"/>
</dbReference>
<keyword evidence="1" id="KW-0175">Coiled coil</keyword>
<name>A0AAE3DNW7_9FIRM</name>
<proteinExistence type="predicted"/>
<accession>A0AAE3DNW7</accession>
<reference evidence="2 3" key="1">
    <citation type="submission" date="2021-10" db="EMBL/GenBank/DDBJ databases">
        <title>Anaerobic single-cell dispensing facilitates the cultivation of human gut bacteria.</title>
        <authorList>
            <person name="Afrizal A."/>
        </authorList>
    </citation>
    <scope>NUCLEOTIDE SEQUENCE [LARGE SCALE GENOMIC DNA]</scope>
    <source>
        <strain evidence="2 3">CLA-AA-H244</strain>
    </source>
</reference>
<dbReference type="RefSeq" id="WP_147365830.1">
    <property type="nucleotide sequence ID" value="NZ_JAJEQF010000024.1"/>
</dbReference>
<comment type="caution">
    <text evidence="2">The sequence shown here is derived from an EMBL/GenBank/DDBJ whole genome shotgun (WGS) entry which is preliminary data.</text>
</comment>